<evidence type="ECO:0000256" key="4">
    <source>
        <dbReference type="ARBA" id="ARBA00023157"/>
    </source>
</evidence>
<reference evidence="7" key="1">
    <citation type="journal article" date="2023" name="Mol. Phylogenet. Evol.">
        <title>Genome-scale phylogeny and comparative genomics of the fungal order Sordariales.</title>
        <authorList>
            <person name="Hensen N."/>
            <person name="Bonometti L."/>
            <person name="Westerberg I."/>
            <person name="Brannstrom I.O."/>
            <person name="Guillou S."/>
            <person name="Cros-Aarteil S."/>
            <person name="Calhoun S."/>
            <person name="Haridas S."/>
            <person name="Kuo A."/>
            <person name="Mondo S."/>
            <person name="Pangilinan J."/>
            <person name="Riley R."/>
            <person name="LaButti K."/>
            <person name="Andreopoulos B."/>
            <person name="Lipzen A."/>
            <person name="Chen C."/>
            <person name="Yan M."/>
            <person name="Daum C."/>
            <person name="Ng V."/>
            <person name="Clum A."/>
            <person name="Steindorff A."/>
            <person name="Ohm R.A."/>
            <person name="Martin F."/>
            <person name="Silar P."/>
            <person name="Natvig D.O."/>
            <person name="Lalanne C."/>
            <person name="Gautier V."/>
            <person name="Ament-Velasquez S.L."/>
            <person name="Kruys A."/>
            <person name="Hutchinson M.I."/>
            <person name="Powell A.J."/>
            <person name="Barry K."/>
            <person name="Miller A.N."/>
            <person name="Grigoriev I.V."/>
            <person name="Debuchy R."/>
            <person name="Gladieux P."/>
            <person name="Hiltunen Thoren M."/>
            <person name="Johannesson H."/>
        </authorList>
    </citation>
    <scope>NUCLEOTIDE SEQUENCE</scope>
    <source>
        <strain evidence="7">CBS 103.79</strain>
    </source>
</reference>
<evidence type="ECO:0000259" key="6">
    <source>
        <dbReference type="Pfam" id="PF16541"/>
    </source>
</evidence>
<evidence type="ECO:0000256" key="2">
    <source>
        <dbReference type="ARBA" id="ARBA00022525"/>
    </source>
</evidence>
<evidence type="ECO:0000313" key="8">
    <source>
        <dbReference type="Proteomes" id="UP001303889"/>
    </source>
</evidence>
<feature type="signal peptide" evidence="5">
    <location>
        <begin position="1"/>
        <end position="19"/>
    </location>
</feature>
<proteinExistence type="predicted"/>
<dbReference type="Pfam" id="PF16541">
    <property type="entry name" value="AltA1"/>
    <property type="match status" value="1"/>
</dbReference>
<reference evidence="7" key="2">
    <citation type="submission" date="2023-05" db="EMBL/GenBank/DDBJ databases">
        <authorList>
            <consortium name="Lawrence Berkeley National Laboratory"/>
            <person name="Steindorff A."/>
            <person name="Hensen N."/>
            <person name="Bonometti L."/>
            <person name="Westerberg I."/>
            <person name="Brannstrom I.O."/>
            <person name="Guillou S."/>
            <person name="Cros-Aarteil S."/>
            <person name="Calhoun S."/>
            <person name="Haridas S."/>
            <person name="Kuo A."/>
            <person name="Mondo S."/>
            <person name="Pangilinan J."/>
            <person name="Riley R."/>
            <person name="Labutti K."/>
            <person name="Andreopoulos B."/>
            <person name="Lipzen A."/>
            <person name="Chen C."/>
            <person name="Yanf M."/>
            <person name="Daum C."/>
            <person name="Ng V."/>
            <person name="Clum A."/>
            <person name="Ohm R."/>
            <person name="Martin F."/>
            <person name="Silar P."/>
            <person name="Natvig D."/>
            <person name="Lalanne C."/>
            <person name="Gautier V."/>
            <person name="Ament-Velasquez S.L."/>
            <person name="Kruys A."/>
            <person name="Hutchinson M.I."/>
            <person name="Powell A.J."/>
            <person name="Barry K."/>
            <person name="Miller A.N."/>
            <person name="Grigoriev I.V."/>
            <person name="Debuchy R."/>
            <person name="Gladieux P."/>
            <person name="Thoren M.H."/>
            <person name="Johannesson H."/>
        </authorList>
    </citation>
    <scope>NUCLEOTIDE SEQUENCE</scope>
    <source>
        <strain evidence="7">CBS 103.79</strain>
    </source>
</reference>
<comment type="subcellular location">
    <subcellularLocation>
        <location evidence="1">Secreted</location>
    </subcellularLocation>
</comment>
<gene>
    <name evidence="7" type="ORF">C8A05DRAFT_35597</name>
</gene>
<dbReference type="EMBL" id="MU855641">
    <property type="protein sequence ID" value="KAK3900747.1"/>
    <property type="molecule type" value="Genomic_DNA"/>
</dbReference>
<name>A0AAN6MIH7_9PEZI</name>
<organism evidence="7 8">
    <name type="scientific">Staphylotrichum tortipilum</name>
    <dbReference type="NCBI Taxonomy" id="2831512"/>
    <lineage>
        <taxon>Eukaryota</taxon>
        <taxon>Fungi</taxon>
        <taxon>Dikarya</taxon>
        <taxon>Ascomycota</taxon>
        <taxon>Pezizomycotina</taxon>
        <taxon>Sordariomycetes</taxon>
        <taxon>Sordariomycetidae</taxon>
        <taxon>Sordariales</taxon>
        <taxon>Chaetomiaceae</taxon>
        <taxon>Staphylotrichum</taxon>
    </lineage>
</organism>
<dbReference type="InterPro" id="IPR032382">
    <property type="entry name" value="AltA1"/>
</dbReference>
<evidence type="ECO:0000256" key="3">
    <source>
        <dbReference type="ARBA" id="ARBA00022729"/>
    </source>
</evidence>
<comment type="caution">
    <text evidence="7">The sequence shown here is derived from an EMBL/GenBank/DDBJ whole genome shotgun (WGS) entry which is preliminary data.</text>
</comment>
<keyword evidence="2" id="KW-0964">Secreted</keyword>
<feature type="chain" id="PRO_5043000218" description="AA1-like domain-containing protein" evidence="5">
    <location>
        <begin position="20"/>
        <end position="191"/>
    </location>
</feature>
<keyword evidence="4" id="KW-1015">Disulfide bond</keyword>
<evidence type="ECO:0000313" key="7">
    <source>
        <dbReference type="EMBL" id="KAK3900747.1"/>
    </source>
</evidence>
<evidence type="ECO:0000256" key="1">
    <source>
        <dbReference type="ARBA" id="ARBA00004613"/>
    </source>
</evidence>
<sequence length="191" mass="21335">MLFRAPLALLPLLGLTATASPITFFRRDAEAEPTGCSDVSFKAMSWVARNFDFHASYTFTTPAHQNSWGYASFELFNPATQSTTHCEASSGQLNDFFYGTVAYKCNDSRTTFDYSRPSNQLHINQTWVCTDRDPQYPITFSGSGEANLTLECTDTTWENPAWEMGQIYSSRTVQCKPTDSKITPTELTAIA</sequence>
<dbReference type="GO" id="GO:0005576">
    <property type="term" value="C:extracellular region"/>
    <property type="evidence" value="ECO:0007669"/>
    <property type="project" value="UniProtKB-SubCell"/>
</dbReference>
<dbReference type="AlphaFoldDB" id="A0AAN6MIH7"/>
<accession>A0AAN6MIH7</accession>
<feature type="domain" description="AA1-like" evidence="6">
    <location>
        <begin position="51"/>
        <end position="175"/>
    </location>
</feature>
<evidence type="ECO:0000256" key="5">
    <source>
        <dbReference type="SAM" id="SignalP"/>
    </source>
</evidence>
<keyword evidence="8" id="KW-1185">Reference proteome</keyword>
<protein>
    <recommendedName>
        <fullName evidence="6">AA1-like domain-containing protein</fullName>
    </recommendedName>
</protein>
<keyword evidence="3 5" id="KW-0732">Signal</keyword>
<dbReference type="Proteomes" id="UP001303889">
    <property type="component" value="Unassembled WGS sequence"/>
</dbReference>